<dbReference type="Proteomes" id="UP001138997">
    <property type="component" value="Unassembled WGS sequence"/>
</dbReference>
<keyword evidence="2" id="KW-1185">Reference proteome</keyword>
<sequence>MKRLAAVLLVCVVAAVGAVLALRGSNSQVATLDGQAISRDELLFQMQRLDRTTSWNGDVARLADLALDEIRSGQATLALAREHGLVEETTYEAFLEEVEDENTTRGSAQTVYGVKDFSPQEYYSKRMSELTTQLQRTMLVNDAEVRERFDADRAAWSENATTYAYTALVLPASARPEKVTDLDDITTNEKRLTKAEYSNGDTTGVNPHDQELSSILSTLSEGEISEPVIGAQEITYYQLDGKTVDEETAFEAYASRIRQVLSAEKLDALLEQRMGASDFTVDASAVDAIDAEDVQG</sequence>
<dbReference type="AlphaFoldDB" id="A0A9X1NJK8"/>
<reference evidence="1" key="1">
    <citation type="submission" date="2021-11" db="EMBL/GenBank/DDBJ databases">
        <title>Streptomyces corallinus and Kineosporia corallina sp. nov., two new coral-derived marine actinobacteria.</title>
        <authorList>
            <person name="Buangrab K."/>
            <person name="Sutthacheep M."/>
            <person name="Yeemin T."/>
            <person name="Harunari E."/>
            <person name="Igarashi Y."/>
            <person name="Sripreechasak P."/>
            <person name="Kanchanasin P."/>
            <person name="Tanasupawat S."/>
            <person name="Phongsopitanun W."/>
        </authorList>
    </citation>
    <scope>NUCLEOTIDE SEQUENCE</scope>
    <source>
        <strain evidence="1">JCM 31032</strain>
    </source>
</reference>
<organism evidence="1 2">
    <name type="scientific">Kineosporia babensis</name>
    <dbReference type="NCBI Taxonomy" id="499548"/>
    <lineage>
        <taxon>Bacteria</taxon>
        <taxon>Bacillati</taxon>
        <taxon>Actinomycetota</taxon>
        <taxon>Actinomycetes</taxon>
        <taxon>Kineosporiales</taxon>
        <taxon>Kineosporiaceae</taxon>
        <taxon>Kineosporia</taxon>
    </lineage>
</organism>
<evidence type="ECO:0000313" key="1">
    <source>
        <dbReference type="EMBL" id="MCD5314764.1"/>
    </source>
</evidence>
<dbReference type="RefSeq" id="WP_231447568.1">
    <property type="nucleotide sequence ID" value="NZ_JAJOMB010000018.1"/>
</dbReference>
<comment type="caution">
    <text evidence="1">The sequence shown here is derived from an EMBL/GenBank/DDBJ whole genome shotgun (WGS) entry which is preliminary data.</text>
</comment>
<gene>
    <name evidence="1" type="ORF">LR394_28070</name>
</gene>
<accession>A0A9X1NJK8</accession>
<evidence type="ECO:0000313" key="2">
    <source>
        <dbReference type="Proteomes" id="UP001138997"/>
    </source>
</evidence>
<dbReference type="EMBL" id="JAJOMB010000018">
    <property type="protein sequence ID" value="MCD5314764.1"/>
    <property type="molecule type" value="Genomic_DNA"/>
</dbReference>
<proteinExistence type="predicted"/>
<name>A0A9X1NJK8_9ACTN</name>
<protein>
    <submittedName>
        <fullName evidence="1">Uncharacterized protein</fullName>
    </submittedName>
</protein>